<gene>
    <name evidence="4" type="ORF">L596_023322</name>
</gene>
<dbReference type="GO" id="GO:0006508">
    <property type="term" value="P:proteolysis"/>
    <property type="evidence" value="ECO:0007669"/>
    <property type="project" value="InterPro"/>
</dbReference>
<accession>A0A4U5MDA4</accession>
<evidence type="ECO:0000256" key="2">
    <source>
        <dbReference type="SAM" id="SignalP"/>
    </source>
</evidence>
<dbReference type="PANTHER" id="PTHR24260:SF136">
    <property type="entry name" value="GH08193P-RELATED"/>
    <property type="match status" value="1"/>
</dbReference>
<dbReference type="SUPFAM" id="SSF50494">
    <property type="entry name" value="Trypsin-like serine proteases"/>
    <property type="match status" value="1"/>
</dbReference>
<feature type="region of interest" description="Disordered" evidence="1">
    <location>
        <begin position="35"/>
        <end position="64"/>
    </location>
</feature>
<dbReference type="EMBL" id="AZBU02000008">
    <property type="protein sequence ID" value="TKR67120.1"/>
    <property type="molecule type" value="Genomic_DNA"/>
</dbReference>
<dbReference type="PROSITE" id="PS00134">
    <property type="entry name" value="TRYPSIN_HIS"/>
    <property type="match status" value="1"/>
</dbReference>
<dbReference type="InterPro" id="IPR018114">
    <property type="entry name" value="TRYPSIN_HIS"/>
</dbReference>
<dbReference type="SMART" id="SM00020">
    <property type="entry name" value="Tryp_SPc"/>
    <property type="match status" value="1"/>
</dbReference>
<feature type="domain" description="Peptidase S1" evidence="3">
    <location>
        <begin position="75"/>
        <end position="363"/>
    </location>
</feature>
<dbReference type="OrthoDB" id="5820960at2759"/>
<dbReference type="GO" id="GO:0004252">
    <property type="term" value="F:serine-type endopeptidase activity"/>
    <property type="evidence" value="ECO:0007669"/>
    <property type="project" value="InterPro"/>
</dbReference>
<dbReference type="Gene3D" id="2.40.10.10">
    <property type="entry name" value="Trypsin-like serine proteases"/>
    <property type="match status" value="1"/>
</dbReference>
<evidence type="ECO:0000313" key="5">
    <source>
        <dbReference type="Proteomes" id="UP000298663"/>
    </source>
</evidence>
<dbReference type="Proteomes" id="UP000298663">
    <property type="component" value="Unassembled WGS sequence"/>
</dbReference>
<dbReference type="InterPro" id="IPR001314">
    <property type="entry name" value="Peptidase_S1A"/>
</dbReference>
<dbReference type="InterPro" id="IPR001254">
    <property type="entry name" value="Trypsin_dom"/>
</dbReference>
<feature type="chain" id="PRO_5020949459" description="Peptidase S1 domain-containing protein" evidence="2">
    <location>
        <begin position="20"/>
        <end position="385"/>
    </location>
</feature>
<dbReference type="STRING" id="34508.A0A4U5MDA4"/>
<dbReference type="InterPro" id="IPR051333">
    <property type="entry name" value="CLIP_Serine_Protease"/>
</dbReference>
<dbReference type="Pfam" id="PF00089">
    <property type="entry name" value="Trypsin"/>
    <property type="match status" value="1"/>
</dbReference>
<evidence type="ECO:0000313" key="4">
    <source>
        <dbReference type="EMBL" id="TKR67120.1"/>
    </source>
</evidence>
<feature type="compositionally biased region" description="Acidic residues" evidence="1">
    <location>
        <begin position="46"/>
        <end position="55"/>
    </location>
</feature>
<organism evidence="4 5">
    <name type="scientific">Steinernema carpocapsae</name>
    <name type="common">Entomopathogenic nematode</name>
    <dbReference type="NCBI Taxonomy" id="34508"/>
    <lineage>
        <taxon>Eukaryota</taxon>
        <taxon>Metazoa</taxon>
        <taxon>Ecdysozoa</taxon>
        <taxon>Nematoda</taxon>
        <taxon>Chromadorea</taxon>
        <taxon>Rhabditida</taxon>
        <taxon>Tylenchina</taxon>
        <taxon>Panagrolaimomorpha</taxon>
        <taxon>Strongyloidoidea</taxon>
        <taxon>Steinernematidae</taxon>
        <taxon>Steinernema</taxon>
    </lineage>
</organism>
<dbReference type="InterPro" id="IPR043504">
    <property type="entry name" value="Peptidase_S1_PA_chymotrypsin"/>
</dbReference>
<dbReference type="PANTHER" id="PTHR24260">
    <property type="match status" value="1"/>
</dbReference>
<feature type="signal peptide" evidence="2">
    <location>
        <begin position="1"/>
        <end position="19"/>
    </location>
</feature>
<keyword evidence="5" id="KW-1185">Reference proteome</keyword>
<comment type="caution">
    <text evidence="4">The sequence shown here is derived from an EMBL/GenBank/DDBJ whole genome shotgun (WGS) entry which is preliminary data.</text>
</comment>
<dbReference type="AlphaFoldDB" id="A0A4U5MDA4"/>
<keyword evidence="2" id="KW-0732">Signal</keyword>
<dbReference type="PRINTS" id="PR00722">
    <property type="entry name" value="CHYMOTRYPSIN"/>
</dbReference>
<reference evidence="4 5" key="1">
    <citation type="journal article" date="2015" name="Genome Biol.">
        <title>Comparative genomics of Steinernema reveals deeply conserved gene regulatory networks.</title>
        <authorList>
            <person name="Dillman A.R."/>
            <person name="Macchietto M."/>
            <person name="Porter C.F."/>
            <person name="Rogers A."/>
            <person name="Williams B."/>
            <person name="Antoshechkin I."/>
            <person name="Lee M.M."/>
            <person name="Goodwin Z."/>
            <person name="Lu X."/>
            <person name="Lewis E.E."/>
            <person name="Goodrich-Blair H."/>
            <person name="Stock S.P."/>
            <person name="Adams B.J."/>
            <person name="Sternberg P.W."/>
            <person name="Mortazavi A."/>
        </authorList>
    </citation>
    <scope>NUCLEOTIDE SEQUENCE [LARGE SCALE GENOMIC DNA]</scope>
    <source>
        <strain evidence="4 5">ALL</strain>
    </source>
</reference>
<name>A0A4U5MDA4_STECR</name>
<proteinExistence type="predicted"/>
<reference evidence="4 5" key="2">
    <citation type="journal article" date="2019" name="G3 (Bethesda)">
        <title>Hybrid Assembly of the Genome of the Entomopathogenic Nematode Steinernema carpocapsae Identifies the X-Chromosome.</title>
        <authorList>
            <person name="Serra L."/>
            <person name="Macchietto M."/>
            <person name="Macias-Munoz A."/>
            <person name="McGill C.J."/>
            <person name="Rodriguez I.M."/>
            <person name="Rodriguez B."/>
            <person name="Murad R."/>
            <person name="Mortazavi A."/>
        </authorList>
    </citation>
    <scope>NUCLEOTIDE SEQUENCE [LARGE SCALE GENOMIC DNA]</scope>
    <source>
        <strain evidence="4 5">ALL</strain>
    </source>
</reference>
<protein>
    <recommendedName>
        <fullName evidence="3">Peptidase S1 domain-containing protein</fullName>
    </recommendedName>
</protein>
<evidence type="ECO:0000256" key="1">
    <source>
        <dbReference type="SAM" id="MobiDB-lite"/>
    </source>
</evidence>
<dbReference type="InterPro" id="IPR009003">
    <property type="entry name" value="Peptidase_S1_PA"/>
</dbReference>
<sequence length="385" mass="43070">MGIVSIAFVFIFLINSAASTRNPYDDYMGEMEETFDDQSEVSSWSDEADKEEKDEDYERKNNEPVSEFDDDFMGEIGGKRVHQSDLKTWINEADDRDQVEEKSRGRRELKDVHNNFFPVNIQLNKNTYCGGTMITDRHILTAAHCFFHEDLCSRSFNVAYWKATIFNKTGIAVDVDGDCVDCSDHDHKRTTRHHNIVENIQAHPGYVRSHCSKNDVAVVTLKKAVIKADGKFKVFIGGKKVKDRPIVAGFGFDPEHPNQSVKYLNKLDATVQACTGHDATADHICMEEKESDVCQGDSGSGLVSIYRDGSVVIHGTVAAGTDCKLIHATKLQKRAGLKVEAKFTGGVFTRVSSYYRFICKTTDGKVLLSDGMVCPKTTPIKPLKF</sequence>
<dbReference type="PROSITE" id="PS50240">
    <property type="entry name" value="TRYPSIN_DOM"/>
    <property type="match status" value="1"/>
</dbReference>
<evidence type="ECO:0000259" key="3">
    <source>
        <dbReference type="PROSITE" id="PS50240"/>
    </source>
</evidence>